<evidence type="ECO:0000256" key="3">
    <source>
        <dbReference type="ARBA" id="ARBA00022448"/>
    </source>
</evidence>
<evidence type="ECO:0000256" key="8">
    <source>
        <dbReference type="ARBA" id="ARBA00023136"/>
    </source>
</evidence>
<dbReference type="EMBL" id="LMCB01000130">
    <property type="protein sequence ID" value="KZL08500.1"/>
    <property type="molecule type" value="Genomic_DNA"/>
</dbReference>
<dbReference type="PANTHER" id="PTHR30614:SF10">
    <property type="entry name" value="ARGININE ABC TRANSPORTER PERMEASE PROTEIN ARTM"/>
    <property type="match status" value="1"/>
</dbReference>
<protein>
    <submittedName>
        <fullName evidence="11">Arginine ABC transporter permease protein ArtM</fullName>
    </submittedName>
</protein>
<dbReference type="NCBIfam" id="TIGR01726">
    <property type="entry name" value="HEQRo_perm_3TM"/>
    <property type="match status" value="1"/>
</dbReference>
<name>A0A165TZ38_9HYPH</name>
<keyword evidence="5" id="KW-0997">Cell inner membrane</keyword>
<evidence type="ECO:0000256" key="7">
    <source>
        <dbReference type="ARBA" id="ARBA00022989"/>
    </source>
</evidence>
<feature type="transmembrane region" description="Helical" evidence="9">
    <location>
        <begin position="37"/>
        <end position="58"/>
    </location>
</feature>
<proteinExistence type="inferred from homology"/>
<dbReference type="InterPro" id="IPR043429">
    <property type="entry name" value="ArtM/GltK/GlnP/TcyL/YhdX-like"/>
</dbReference>
<accession>A0A165TZ38</accession>
<comment type="similarity">
    <text evidence="2">Belongs to the binding-protein-dependent transport system permease family. HisMQ subfamily.</text>
</comment>
<dbReference type="Gene3D" id="1.10.3720.10">
    <property type="entry name" value="MetI-like"/>
    <property type="match status" value="1"/>
</dbReference>
<dbReference type="RefSeq" id="WP_068010257.1">
    <property type="nucleotide sequence ID" value="NZ_FOFM01000001.1"/>
</dbReference>
<dbReference type="GO" id="GO:0006865">
    <property type="term" value="P:amino acid transport"/>
    <property type="evidence" value="ECO:0007669"/>
    <property type="project" value="TreeGrafter"/>
</dbReference>
<dbReference type="GO" id="GO:0022857">
    <property type="term" value="F:transmembrane transporter activity"/>
    <property type="evidence" value="ECO:0007669"/>
    <property type="project" value="InterPro"/>
</dbReference>
<evidence type="ECO:0000256" key="2">
    <source>
        <dbReference type="ARBA" id="ARBA00010072"/>
    </source>
</evidence>
<feature type="transmembrane region" description="Helical" evidence="9">
    <location>
        <begin position="126"/>
        <end position="154"/>
    </location>
</feature>
<keyword evidence="8 9" id="KW-0472">Membrane</keyword>
<feature type="transmembrane region" description="Helical" evidence="9">
    <location>
        <begin position="271"/>
        <end position="292"/>
    </location>
</feature>
<evidence type="ECO:0000259" key="10">
    <source>
        <dbReference type="PROSITE" id="PS50928"/>
    </source>
</evidence>
<keyword evidence="4" id="KW-1003">Cell membrane</keyword>
<dbReference type="PANTHER" id="PTHR30614">
    <property type="entry name" value="MEMBRANE COMPONENT OF AMINO ACID ABC TRANSPORTER"/>
    <property type="match status" value="1"/>
</dbReference>
<organism evidence="11 12">
    <name type="scientific">Pseudovibrio axinellae</name>
    <dbReference type="NCBI Taxonomy" id="989403"/>
    <lineage>
        <taxon>Bacteria</taxon>
        <taxon>Pseudomonadati</taxon>
        <taxon>Pseudomonadota</taxon>
        <taxon>Alphaproteobacteria</taxon>
        <taxon>Hyphomicrobiales</taxon>
        <taxon>Stappiaceae</taxon>
        <taxon>Pseudovibrio</taxon>
    </lineage>
</organism>
<gene>
    <name evidence="11" type="primary">artM_3</name>
    <name evidence="11" type="ORF">PsAD2_04169</name>
</gene>
<keyword evidence="7 9" id="KW-1133">Transmembrane helix</keyword>
<dbReference type="CDD" id="cd06261">
    <property type="entry name" value="TM_PBP2"/>
    <property type="match status" value="1"/>
</dbReference>
<evidence type="ECO:0000313" key="11">
    <source>
        <dbReference type="EMBL" id="KZL08500.1"/>
    </source>
</evidence>
<dbReference type="AlphaFoldDB" id="A0A165TZ38"/>
<evidence type="ECO:0000256" key="4">
    <source>
        <dbReference type="ARBA" id="ARBA00022475"/>
    </source>
</evidence>
<feature type="domain" description="ABC transmembrane type-1" evidence="10">
    <location>
        <begin position="95"/>
        <end position="292"/>
    </location>
</feature>
<dbReference type="PATRIC" id="fig|989403.3.peg.4550"/>
<reference evidence="11 12" key="1">
    <citation type="journal article" date="2016" name="Front. Microbiol.">
        <title>Comparative Genomic Analysis Reveals a Diverse Repertoire of Genes Involved in Prokaryote-Eukaryote Interactions within the Pseudovibrio Genus.</title>
        <authorList>
            <person name="Romano S."/>
            <person name="Fernandez-Guerra A."/>
            <person name="Reen F.J."/>
            <person name="Glockner F.O."/>
            <person name="Crowley S.P."/>
            <person name="O'Sullivan O."/>
            <person name="Cotter P.D."/>
            <person name="Adams C."/>
            <person name="Dobson A.D."/>
            <person name="O'Gara F."/>
        </authorList>
    </citation>
    <scope>NUCLEOTIDE SEQUENCE [LARGE SCALE GENOMIC DNA]</scope>
    <source>
        <strain evidence="11 12">Ad2</strain>
    </source>
</reference>
<keyword evidence="3 9" id="KW-0813">Transport</keyword>
<dbReference type="Proteomes" id="UP000076577">
    <property type="component" value="Unassembled WGS sequence"/>
</dbReference>
<evidence type="ECO:0000256" key="5">
    <source>
        <dbReference type="ARBA" id="ARBA00022519"/>
    </source>
</evidence>
<dbReference type="STRING" id="989403.SAMN05421798_101335"/>
<sequence>MSNLSLGAAGSFVQNQTIEAKAPPPPPKSRDWTLTRVAGTTWLTFWILGGLGIVWFLLNSNHVALVFQDDGFLPVSITHNAKFLVKYGEKFVSGFLITLKLVGLSMLLGVLLSIPMTFMRMSKSRILGGIAYAYIYFFRGTPLLAQVFLIYYGAGTFRIPLQSIDVWWFFRDAWNCAVLAFTLNTAAYQVEILRGSIQNVAKGQWEAAAALGIPKWLTFWKIILPQALIVSLRPYGNEIILMIKGSAIVAIITIFDLMGETRRAFSRTYDFQAYVWAAIAYLVMVETLRRLWDRIEARLTRHLKR</sequence>
<evidence type="ECO:0000256" key="9">
    <source>
        <dbReference type="RuleBase" id="RU363032"/>
    </source>
</evidence>
<keyword evidence="6 9" id="KW-0812">Transmembrane</keyword>
<dbReference type="SUPFAM" id="SSF161098">
    <property type="entry name" value="MetI-like"/>
    <property type="match status" value="1"/>
</dbReference>
<dbReference type="InterPro" id="IPR010065">
    <property type="entry name" value="AA_ABC_transptr_permease_3TM"/>
</dbReference>
<comment type="caution">
    <text evidence="11">The sequence shown here is derived from an EMBL/GenBank/DDBJ whole genome shotgun (WGS) entry which is preliminary data.</text>
</comment>
<dbReference type="InterPro" id="IPR035906">
    <property type="entry name" value="MetI-like_sf"/>
</dbReference>
<dbReference type="InterPro" id="IPR000515">
    <property type="entry name" value="MetI-like"/>
</dbReference>
<comment type="subcellular location">
    <subcellularLocation>
        <location evidence="1">Cell inner membrane</location>
        <topology evidence="1">Multi-pass membrane protein</topology>
    </subcellularLocation>
    <subcellularLocation>
        <location evidence="9">Cell membrane</location>
        <topology evidence="9">Multi-pass membrane protein</topology>
    </subcellularLocation>
</comment>
<evidence type="ECO:0000313" key="12">
    <source>
        <dbReference type="Proteomes" id="UP000076577"/>
    </source>
</evidence>
<feature type="transmembrane region" description="Helical" evidence="9">
    <location>
        <begin position="91"/>
        <end position="114"/>
    </location>
</feature>
<dbReference type="OrthoDB" id="9814550at2"/>
<evidence type="ECO:0000256" key="6">
    <source>
        <dbReference type="ARBA" id="ARBA00022692"/>
    </source>
</evidence>
<dbReference type="PROSITE" id="PS50928">
    <property type="entry name" value="ABC_TM1"/>
    <property type="match status" value="1"/>
</dbReference>
<dbReference type="Pfam" id="PF00528">
    <property type="entry name" value="BPD_transp_1"/>
    <property type="match status" value="1"/>
</dbReference>
<keyword evidence="12" id="KW-1185">Reference proteome</keyword>
<feature type="transmembrane region" description="Helical" evidence="9">
    <location>
        <begin position="239"/>
        <end position="259"/>
    </location>
</feature>
<evidence type="ECO:0000256" key="1">
    <source>
        <dbReference type="ARBA" id="ARBA00004429"/>
    </source>
</evidence>
<dbReference type="GO" id="GO:0043190">
    <property type="term" value="C:ATP-binding cassette (ABC) transporter complex"/>
    <property type="evidence" value="ECO:0007669"/>
    <property type="project" value="InterPro"/>
</dbReference>